<reference evidence="2 3" key="1">
    <citation type="submission" date="2017-03" db="EMBL/GenBank/DDBJ databases">
        <title>An alternative strategy for trypanosome survival in the mammalian bloodstream revealed through genome and transcriptome analysis of the ubiquitous bovine parasite Trypanosoma (Megatrypanum) theileri.</title>
        <authorList>
            <person name="Kelly S."/>
            <person name="Ivens A."/>
            <person name="Mott A."/>
            <person name="O'Neill E."/>
            <person name="Emms D."/>
            <person name="Macleod O."/>
            <person name="Voorheis P."/>
            <person name="Matthews J."/>
            <person name="Matthews K."/>
            <person name="Carrington M."/>
        </authorList>
    </citation>
    <scope>NUCLEOTIDE SEQUENCE [LARGE SCALE GENOMIC DNA]</scope>
    <source>
        <strain evidence="2">Edinburgh</strain>
    </source>
</reference>
<dbReference type="OrthoDB" id="273511at2759"/>
<dbReference type="AlphaFoldDB" id="A0A1X0P0M3"/>
<gene>
    <name evidence="2" type="ORF">TM35_000082920</name>
</gene>
<dbReference type="Proteomes" id="UP000192257">
    <property type="component" value="Unassembled WGS sequence"/>
</dbReference>
<evidence type="ECO:0000313" key="3">
    <source>
        <dbReference type="Proteomes" id="UP000192257"/>
    </source>
</evidence>
<keyword evidence="3" id="KW-1185">Reference proteome</keyword>
<evidence type="ECO:0000313" key="2">
    <source>
        <dbReference type="EMBL" id="ORC90494.1"/>
    </source>
</evidence>
<organism evidence="2 3">
    <name type="scientific">Trypanosoma theileri</name>
    <dbReference type="NCBI Taxonomy" id="67003"/>
    <lineage>
        <taxon>Eukaryota</taxon>
        <taxon>Discoba</taxon>
        <taxon>Euglenozoa</taxon>
        <taxon>Kinetoplastea</taxon>
        <taxon>Metakinetoplastina</taxon>
        <taxon>Trypanosomatida</taxon>
        <taxon>Trypanosomatidae</taxon>
        <taxon>Trypanosoma</taxon>
    </lineage>
</organism>
<feature type="compositionally biased region" description="Low complexity" evidence="1">
    <location>
        <begin position="573"/>
        <end position="589"/>
    </location>
</feature>
<dbReference type="GeneID" id="39983937"/>
<comment type="caution">
    <text evidence="2">The sequence shown here is derived from an EMBL/GenBank/DDBJ whole genome shotgun (WGS) entry which is preliminary data.</text>
</comment>
<name>A0A1X0P0M3_9TRYP</name>
<proteinExistence type="predicted"/>
<dbReference type="RefSeq" id="XP_028884560.1">
    <property type="nucleotide sequence ID" value="XM_029024157.1"/>
</dbReference>
<accession>A0A1X0P0M3</accession>
<sequence length="871" mass="98904">MNVAELLNNRVKEVALFSNLLFRKRPRTDGNSDISSAGERTVLRYRRPSSANIPLLDVVRSARTRLKRVRRFTRLTADEELTSSSMESGKESVGIKKKRFLTYPQWCLLLRRRRRLAWRRRPTACRRNRRRLLELRFGKLQYPLCNCNVVSNNTSSVIASDTSDDWRNLLTRKRRTVVLWLPSHQQLCRRFHYRVVKRRIDGCAASIDNIPHPVTIRIAVPVKSQRKQHRVLQRWAARLPTVQSSLNPLRRPVCKPTAIPPPMCFLTERSHLCVWMIESLGTDSNISATSVMDALMMRTNGTPSVALNTKSLFKEAQTSFLPHKTWKRGNNNVFYGHMWFASHLEKDDVYTTTMLHDRSDVSENEALIVPVVLVQSILDSGMRYYLIASAPVYICSRARRQFNIQLVSHWNPCGISKAICSVFEVWCCADAVRAQENNKILQDDNNESLVLKWVQRRVDAAVMKWLTSAQSISHTQSKGEKIITPLLLPITKTTSIFVFPSLAPNIETVNYTVFPIHQCAMTILVLSNLPTPSPRCNKKCRVELTSLRETRKRHFQLSRHIFASLSTVNIASSSRSSSSTTTTTTSKTSSCRKKSLSDDKTDLFFANCKKLGYTQSVRIIGEDEREALLRLIGCPAFTDIGGSNPSFKNSRRARLLCSPSNAHQRVLIKFVMKGGRKHQCSGSALLLLNKGIPAILTHIGIITSEPFFSMRFGCRLAYAWVWEQTGWELIQHYLGNTEAQTLHYNSSKEKVIEEITTSVEKKANMSFFVCALSKLDTLLPFLSGSPTHVPGCSLTTSQRKKKQQYTKTKGTVSTSSLSVNKTNWQVVEKALSCHLCDEDTCYPVDVIRVGIKASTTHHSTHIFNENEENLP</sequence>
<dbReference type="EMBL" id="NBCO01000008">
    <property type="protein sequence ID" value="ORC90494.1"/>
    <property type="molecule type" value="Genomic_DNA"/>
</dbReference>
<feature type="region of interest" description="Disordered" evidence="1">
    <location>
        <begin position="573"/>
        <end position="594"/>
    </location>
</feature>
<dbReference type="VEuPathDB" id="TriTrypDB:TM35_000082920"/>
<protein>
    <submittedName>
        <fullName evidence="2">Uncharacterized protein</fullName>
    </submittedName>
</protein>
<evidence type="ECO:0000256" key="1">
    <source>
        <dbReference type="SAM" id="MobiDB-lite"/>
    </source>
</evidence>